<dbReference type="PROSITE" id="PS50173">
    <property type="entry name" value="UMUC"/>
    <property type="match status" value="1"/>
</dbReference>
<dbReference type="GO" id="GO:0042276">
    <property type="term" value="P:error-prone translesion synthesis"/>
    <property type="evidence" value="ECO:0007669"/>
    <property type="project" value="TreeGrafter"/>
</dbReference>
<dbReference type="InterPro" id="IPR043128">
    <property type="entry name" value="Rev_trsase/Diguanyl_cyclase"/>
</dbReference>
<evidence type="ECO:0000256" key="5">
    <source>
        <dbReference type="ARBA" id="ARBA00049244"/>
    </source>
</evidence>
<dbReference type="GO" id="GO:0009432">
    <property type="term" value="P:SOS response"/>
    <property type="evidence" value="ECO:0007669"/>
    <property type="project" value="TreeGrafter"/>
</dbReference>
<proteinExistence type="inferred from homology"/>
<accession>A0AAE9ZAX1</accession>
<gene>
    <name evidence="7" type="ORF">PUV54_14050</name>
</gene>
<dbReference type="PANTHER" id="PTHR11076:SF33">
    <property type="entry name" value="DNA POLYMERASE KAPPA"/>
    <property type="match status" value="1"/>
</dbReference>
<dbReference type="InterPro" id="IPR050116">
    <property type="entry name" value="DNA_polymerase-Y"/>
</dbReference>
<dbReference type="GO" id="GO:0006281">
    <property type="term" value="P:DNA repair"/>
    <property type="evidence" value="ECO:0007669"/>
    <property type="project" value="InterPro"/>
</dbReference>
<dbReference type="Pfam" id="PF11799">
    <property type="entry name" value="IMS_C"/>
    <property type="match status" value="1"/>
</dbReference>
<evidence type="ECO:0000313" key="7">
    <source>
        <dbReference type="EMBL" id="WDI31074.1"/>
    </source>
</evidence>
<comment type="function">
    <text evidence="4">Poorly processive, error-prone DNA polymerase involved in untargeted mutagenesis. Copies undamaged DNA at stalled replication forks, which arise in vivo from mismatched or misaligned primer ends. These misaligned primers can be extended by PolIV. Exhibits no 3'-5' exonuclease (proofreading) activity. May be involved in translesional synthesis, in conjunction with the beta clamp from PolIII.</text>
</comment>
<sequence length="462" mass="51821">MPQVENIDSLRDRSGNVKSYRPVDGLAYLFIDFNAYFAGVEQHDYPELRGRPVIVSPLKSEHTSAIAASYEARPFGIRRGTKISEARELCPDIAVMPARHDRYVQVHKLLMAEIERHLPLEKVYSVDEAAFRLSRSEREKEKAIRTAEAVKRGLAENVGPALRSSIGLAPSRLLAKLAAERVKPDGLTVLELQDLPHSLANMPLTDIPGVGSGVAARLARSGITDFTALWNIEPKRARAIWGSVQGERFWYQLHGFEVDEPPTKKSMIGHSRVLSREHEAPNEARIVARALLLKAASRLRHYHMFASSLSLSIRLRPDGGWAKARRFSHSQDSYLFLKSLDDMWGEFLAYRRKELAAGRLGGVTVYLHGLSKAGDASVEQFDLFEEPELKHGDGRRAALWRAIDQINADPDSKFRRLGNIRDNILPPAHRHVMLASQAGLDLNYLGAKIAFSRVPEEAEFLY</sequence>
<comment type="similarity">
    <text evidence="1">Belongs to the DNA polymerase type-Y family.</text>
</comment>
<dbReference type="Gene3D" id="1.10.150.20">
    <property type="entry name" value="5' to 3' exonuclease, C-terminal subdomain"/>
    <property type="match status" value="1"/>
</dbReference>
<dbReference type="InterPro" id="IPR001126">
    <property type="entry name" value="UmuC"/>
</dbReference>
<comment type="catalytic activity">
    <reaction evidence="5">
        <text>DNA(n) + a 2'-deoxyribonucleoside 5'-triphosphate = DNA(n+1) + diphosphate</text>
        <dbReference type="Rhea" id="RHEA:22508"/>
        <dbReference type="Rhea" id="RHEA-COMP:17339"/>
        <dbReference type="Rhea" id="RHEA-COMP:17340"/>
        <dbReference type="ChEBI" id="CHEBI:33019"/>
        <dbReference type="ChEBI" id="CHEBI:61560"/>
        <dbReference type="ChEBI" id="CHEBI:173112"/>
        <dbReference type="EC" id="2.7.7.7"/>
    </reaction>
</comment>
<comment type="subunit">
    <text evidence="2">Monomer.</text>
</comment>
<evidence type="ECO:0000313" key="8">
    <source>
        <dbReference type="Proteomes" id="UP001214043"/>
    </source>
</evidence>
<dbReference type="SUPFAM" id="SSF56672">
    <property type="entry name" value="DNA/RNA polymerases"/>
    <property type="match status" value="1"/>
</dbReference>
<dbReference type="EC" id="2.7.7.7" evidence="3"/>
<dbReference type="Pfam" id="PF00817">
    <property type="entry name" value="IMS"/>
    <property type="match status" value="1"/>
</dbReference>
<evidence type="ECO:0000259" key="6">
    <source>
        <dbReference type="PROSITE" id="PS50173"/>
    </source>
</evidence>
<evidence type="ECO:0000256" key="3">
    <source>
        <dbReference type="ARBA" id="ARBA00012417"/>
    </source>
</evidence>
<dbReference type="KEGG" id="hfl:PUV54_14050"/>
<dbReference type="RefSeq" id="WP_274492896.1">
    <property type="nucleotide sequence ID" value="NZ_CP118166.1"/>
</dbReference>
<name>A0AAE9ZAX1_9PROT</name>
<organism evidence="7 8">
    <name type="scientific">Hyphococcus flavus</name>
    <dbReference type="NCBI Taxonomy" id="1866326"/>
    <lineage>
        <taxon>Bacteria</taxon>
        <taxon>Pseudomonadati</taxon>
        <taxon>Pseudomonadota</taxon>
        <taxon>Alphaproteobacteria</taxon>
        <taxon>Parvularculales</taxon>
        <taxon>Parvularculaceae</taxon>
        <taxon>Hyphococcus</taxon>
    </lineage>
</organism>
<evidence type="ECO:0000256" key="1">
    <source>
        <dbReference type="ARBA" id="ARBA00010945"/>
    </source>
</evidence>
<reference evidence="7" key="1">
    <citation type="submission" date="2023-02" db="EMBL/GenBank/DDBJ databases">
        <title>Genome sequence of Hyphococcus flavus.</title>
        <authorList>
            <person name="Rong J.-C."/>
            <person name="Zhao Q."/>
            <person name="Yi M."/>
            <person name="Wu J.-Y."/>
        </authorList>
    </citation>
    <scope>NUCLEOTIDE SEQUENCE</scope>
    <source>
        <strain evidence="7">MCCC 1K03223</strain>
    </source>
</reference>
<dbReference type="EMBL" id="CP118166">
    <property type="protein sequence ID" value="WDI31074.1"/>
    <property type="molecule type" value="Genomic_DNA"/>
</dbReference>
<protein>
    <recommendedName>
        <fullName evidence="3">DNA-directed DNA polymerase</fullName>
        <ecNumber evidence="3">2.7.7.7</ecNumber>
    </recommendedName>
</protein>
<dbReference type="GO" id="GO:0005829">
    <property type="term" value="C:cytosol"/>
    <property type="evidence" value="ECO:0007669"/>
    <property type="project" value="TreeGrafter"/>
</dbReference>
<dbReference type="PANTHER" id="PTHR11076">
    <property type="entry name" value="DNA REPAIR POLYMERASE UMUC / TRANSFERASE FAMILY MEMBER"/>
    <property type="match status" value="1"/>
</dbReference>
<keyword evidence="8" id="KW-1185">Reference proteome</keyword>
<dbReference type="AlphaFoldDB" id="A0AAE9ZAX1"/>
<dbReference type="InterPro" id="IPR043502">
    <property type="entry name" value="DNA/RNA_pol_sf"/>
</dbReference>
<dbReference type="CDD" id="cd00424">
    <property type="entry name" value="PolY"/>
    <property type="match status" value="1"/>
</dbReference>
<dbReference type="Proteomes" id="UP001214043">
    <property type="component" value="Chromosome"/>
</dbReference>
<dbReference type="GO" id="GO:0003887">
    <property type="term" value="F:DNA-directed DNA polymerase activity"/>
    <property type="evidence" value="ECO:0007669"/>
    <property type="project" value="UniProtKB-KW"/>
</dbReference>
<dbReference type="GO" id="GO:0003684">
    <property type="term" value="F:damaged DNA binding"/>
    <property type="evidence" value="ECO:0007669"/>
    <property type="project" value="InterPro"/>
</dbReference>
<dbReference type="Gene3D" id="3.30.70.270">
    <property type="match status" value="1"/>
</dbReference>
<dbReference type="InterPro" id="IPR017961">
    <property type="entry name" value="DNA_pol_Y-fam_little_finger"/>
</dbReference>
<evidence type="ECO:0000256" key="2">
    <source>
        <dbReference type="ARBA" id="ARBA00011245"/>
    </source>
</evidence>
<evidence type="ECO:0000256" key="4">
    <source>
        <dbReference type="ARBA" id="ARBA00025589"/>
    </source>
</evidence>
<feature type="domain" description="UmuC" evidence="6">
    <location>
        <begin position="28"/>
        <end position="211"/>
    </location>
</feature>
<dbReference type="Gene3D" id="3.40.1170.60">
    <property type="match status" value="1"/>
</dbReference>